<accession>A0ABD1GXS8</accession>
<dbReference type="SUPFAM" id="SSF58038">
    <property type="entry name" value="SNARE fusion complex"/>
    <property type="match status" value="1"/>
</dbReference>
<reference evidence="2 3" key="1">
    <citation type="submission" date="2024-06" db="EMBL/GenBank/DDBJ databases">
        <title>A chromosome level genome sequence of Diviner's sage (Salvia divinorum).</title>
        <authorList>
            <person name="Ford S.A."/>
            <person name="Ro D.-K."/>
            <person name="Ness R.W."/>
            <person name="Phillips M.A."/>
        </authorList>
    </citation>
    <scope>NUCLEOTIDE SEQUENCE [LARGE SCALE GENOMIC DNA]</scope>
    <source>
        <strain evidence="2">SAF-2024a</strain>
        <tissue evidence="2">Leaf</tissue>
    </source>
</reference>
<evidence type="ECO:0000313" key="2">
    <source>
        <dbReference type="EMBL" id="KAL1548952.1"/>
    </source>
</evidence>
<dbReference type="Gene3D" id="1.20.5.110">
    <property type="match status" value="1"/>
</dbReference>
<dbReference type="AlphaFoldDB" id="A0ABD1GXS8"/>
<comment type="caution">
    <text evidence="2">The sequence shown here is derived from an EMBL/GenBank/DDBJ whole genome shotgun (WGS) entry which is preliminary data.</text>
</comment>
<gene>
    <name evidence="2" type="ORF">AAHA92_17124</name>
</gene>
<keyword evidence="1" id="KW-0812">Transmembrane</keyword>
<name>A0ABD1GXS8_SALDI</name>
<evidence type="ECO:0000313" key="3">
    <source>
        <dbReference type="Proteomes" id="UP001567538"/>
    </source>
</evidence>
<dbReference type="CDD" id="cd15841">
    <property type="entry name" value="SNARE_Qc"/>
    <property type="match status" value="1"/>
</dbReference>
<protein>
    <submittedName>
        <fullName evidence="2">Syntaxin-52-like</fullName>
    </submittedName>
</protein>
<feature type="transmembrane region" description="Helical" evidence="1">
    <location>
        <begin position="92"/>
        <end position="112"/>
    </location>
</feature>
<organism evidence="2 3">
    <name type="scientific">Salvia divinorum</name>
    <name type="common">Maria pastora</name>
    <name type="synonym">Diviner's sage</name>
    <dbReference type="NCBI Taxonomy" id="28513"/>
    <lineage>
        <taxon>Eukaryota</taxon>
        <taxon>Viridiplantae</taxon>
        <taxon>Streptophyta</taxon>
        <taxon>Embryophyta</taxon>
        <taxon>Tracheophyta</taxon>
        <taxon>Spermatophyta</taxon>
        <taxon>Magnoliopsida</taxon>
        <taxon>eudicotyledons</taxon>
        <taxon>Gunneridae</taxon>
        <taxon>Pentapetalae</taxon>
        <taxon>asterids</taxon>
        <taxon>lamiids</taxon>
        <taxon>Lamiales</taxon>
        <taxon>Lamiaceae</taxon>
        <taxon>Nepetoideae</taxon>
        <taxon>Mentheae</taxon>
        <taxon>Salviinae</taxon>
        <taxon>Salvia</taxon>
        <taxon>Salvia subgen. Calosphace</taxon>
    </lineage>
</organism>
<sequence length="115" mass="13132">MNHAVADVMSKGSSLSNSEILHLQTQIIREQDEDLEKLAETIGSTSRIAWAINEEFRLLEGLDADVNKYVEVPDSKLQRVQRRLEISNKRTTLLFLSLIGIIVLAAFIYMLIRYL</sequence>
<dbReference type="Proteomes" id="UP001567538">
    <property type="component" value="Unassembled WGS sequence"/>
</dbReference>
<proteinExistence type="predicted"/>
<dbReference type="EMBL" id="JBEAFC010000007">
    <property type="protein sequence ID" value="KAL1548952.1"/>
    <property type="molecule type" value="Genomic_DNA"/>
</dbReference>
<keyword evidence="1" id="KW-1133">Transmembrane helix</keyword>
<evidence type="ECO:0000256" key="1">
    <source>
        <dbReference type="SAM" id="Phobius"/>
    </source>
</evidence>
<keyword evidence="1" id="KW-0472">Membrane</keyword>
<keyword evidence="3" id="KW-1185">Reference proteome</keyword>